<organism evidence="2 3">
    <name type="scientific">Metallosphaera tengchongensis</name>
    <dbReference type="NCBI Taxonomy" id="1532350"/>
    <lineage>
        <taxon>Archaea</taxon>
        <taxon>Thermoproteota</taxon>
        <taxon>Thermoprotei</taxon>
        <taxon>Sulfolobales</taxon>
        <taxon>Sulfolobaceae</taxon>
        <taxon>Metallosphaera</taxon>
    </lineage>
</organism>
<dbReference type="Proteomes" id="UP000509301">
    <property type="component" value="Chromosome"/>
</dbReference>
<protein>
    <recommendedName>
        <fullName evidence="4">Succinate dehydrogenase</fullName>
    </recommendedName>
</protein>
<name>A0A6N0NWG4_9CREN</name>
<dbReference type="KEGG" id="mten:GWK48_10645"/>
<keyword evidence="1" id="KW-1133">Transmembrane helix</keyword>
<feature type="transmembrane region" description="Helical" evidence="1">
    <location>
        <begin position="66"/>
        <end position="89"/>
    </location>
</feature>
<evidence type="ECO:0000313" key="2">
    <source>
        <dbReference type="EMBL" id="QKR01122.1"/>
    </source>
</evidence>
<feature type="transmembrane region" description="Helical" evidence="1">
    <location>
        <begin position="101"/>
        <end position="121"/>
    </location>
</feature>
<proteinExistence type="predicted"/>
<keyword evidence="1" id="KW-0812">Transmembrane</keyword>
<evidence type="ECO:0000256" key="1">
    <source>
        <dbReference type="SAM" id="Phobius"/>
    </source>
</evidence>
<keyword evidence="1" id="KW-0472">Membrane</keyword>
<feature type="transmembrane region" description="Helical" evidence="1">
    <location>
        <begin position="27"/>
        <end position="46"/>
    </location>
</feature>
<evidence type="ECO:0008006" key="4">
    <source>
        <dbReference type="Google" id="ProtNLM"/>
    </source>
</evidence>
<reference evidence="2 3" key="1">
    <citation type="submission" date="2020-02" db="EMBL/GenBank/DDBJ databases">
        <title>Comparative genome analysis reveals the metabolism and evolution of the thermophilic archaeal genus Metallosphaera.</title>
        <authorList>
            <person name="Jiang C."/>
        </authorList>
    </citation>
    <scope>NUCLEOTIDE SEQUENCE [LARGE SCALE GENOMIC DNA]</scope>
    <source>
        <strain evidence="2 3">Ric-A</strain>
    </source>
</reference>
<evidence type="ECO:0000313" key="3">
    <source>
        <dbReference type="Proteomes" id="UP000509301"/>
    </source>
</evidence>
<sequence length="126" mass="13851">MVGQYKKAFNPVSKDSIYNPAVQRTTAYVLFALALLEGLTGFGAGPQTSTVVNEVTLGLLDRGTSLQLHLILIAPLSFFFIVHSTSGLGNLMLRRGVKNPLVYSYLLPLSMVTLFVIAFYLDTLYF</sequence>
<dbReference type="AlphaFoldDB" id="A0A6N0NWG4"/>
<accession>A0A6N0NWG4</accession>
<keyword evidence="3" id="KW-1185">Reference proteome</keyword>
<dbReference type="EMBL" id="CP049074">
    <property type="protein sequence ID" value="QKR01122.1"/>
    <property type="molecule type" value="Genomic_DNA"/>
</dbReference>
<gene>
    <name evidence="2" type="ORF">GWK48_10645</name>
</gene>